<name>A0A2H3UEV4_FUSOX</name>
<feature type="compositionally biased region" description="Basic and acidic residues" evidence="1">
    <location>
        <begin position="157"/>
        <end position="175"/>
    </location>
</feature>
<dbReference type="VEuPathDB" id="FungiDB:FOC4_g10000592"/>
<gene>
    <name evidence="2" type="ORF">FRV6_16487</name>
</gene>
<feature type="compositionally biased region" description="Basic and acidic residues" evidence="1">
    <location>
        <begin position="96"/>
        <end position="111"/>
    </location>
</feature>
<evidence type="ECO:0000313" key="3">
    <source>
        <dbReference type="Proteomes" id="UP000219369"/>
    </source>
</evidence>
<proteinExistence type="predicted"/>
<dbReference type="VEuPathDB" id="FungiDB:FOIG_16098"/>
<evidence type="ECO:0000256" key="1">
    <source>
        <dbReference type="SAM" id="MobiDB-lite"/>
    </source>
</evidence>
<feature type="compositionally biased region" description="Polar residues" evidence="1">
    <location>
        <begin position="42"/>
        <end position="51"/>
    </location>
</feature>
<feature type="region of interest" description="Disordered" evidence="1">
    <location>
        <begin position="1"/>
        <end position="73"/>
    </location>
</feature>
<dbReference type="AlphaFoldDB" id="A0A2H3UEV4"/>
<evidence type="ECO:0000313" key="2">
    <source>
        <dbReference type="EMBL" id="SCO92359.1"/>
    </source>
</evidence>
<organism evidence="2 3">
    <name type="scientific">Fusarium oxysporum</name>
    <name type="common">Fusarium vascular wilt</name>
    <dbReference type="NCBI Taxonomy" id="5507"/>
    <lineage>
        <taxon>Eukaryota</taxon>
        <taxon>Fungi</taxon>
        <taxon>Dikarya</taxon>
        <taxon>Ascomycota</taxon>
        <taxon>Pezizomycotina</taxon>
        <taxon>Sordariomycetes</taxon>
        <taxon>Hypocreomycetidae</taxon>
        <taxon>Hypocreales</taxon>
        <taxon>Nectriaceae</taxon>
        <taxon>Fusarium</taxon>
        <taxon>Fusarium oxysporum species complex</taxon>
    </lineage>
</organism>
<feature type="region of interest" description="Disordered" evidence="1">
    <location>
        <begin position="156"/>
        <end position="175"/>
    </location>
</feature>
<reference evidence="3" key="1">
    <citation type="submission" date="2016-09" db="EMBL/GenBank/DDBJ databases">
        <authorList>
            <person name="Guldener U."/>
        </authorList>
    </citation>
    <scope>NUCLEOTIDE SEQUENCE [LARGE SCALE GENOMIC DNA]</scope>
    <source>
        <strain evidence="3">V64-1</strain>
    </source>
</reference>
<protein>
    <submittedName>
        <fullName evidence="2">Uncharacterized protein</fullName>
    </submittedName>
</protein>
<sequence length="221" mass="25012">MKRSRDSMDDQKGSHAQKKVKTDTSIPVEHLSENDIGAGSADFTTNMYSSRNNKRNIDEMNGQPEPESDRPAKRMDHDHVMRDEVIMHSPRNNKRNIGEMRGQVEPDSDRPAKRRDHSYGSMSAANDDHIMRDEAVMHSSRNNKRILEEMIGQLEPESDRPAKRLDHGHGSMSADSHDYVMRDEAQPNQGLGDIIHAIGGGQGQFTFVKQMSTFRCVDDLV</sequence>
<feature type="region of interest" description="Disordered" evidence="1">
    <location>
        <begin position="93"/>
        <end position="124"/>
    </location>
</feature>
<feature type="compositionally biased region" description="Basic and acidic residues" evidence="1">
    <location>
        <begin position="1"/>
        <end position="13"/>
    </location>
</feature>
<accession>A0A2H3UEV4</accession>
<dbReference type="EMBL" id="FMJY01000011">
    <property type="protein sequence ID" value="SCO92359.1"/>
    <property type="molecule type" value="Genomic_DNA"/>
</dbReference>
<dbReference type="VEuPathDB" id="FungiDB:FOMG_18676"/>
<dbReference type="Proteomes" id="UP000219369">
    <property type="component" value="Unassembled WGS sequence"/>
</dbReference>
<dbReference type="OrthoDB" id="5057734at2759"/>
<dbReference type="VEuPathDB" id="FungiDB:FOXG_14834"/>